<dbReference type="SUPFAM" id="SSF54452">
    <property type="entry name" value="MHC antigen-recognition domain"/>
    <property type="match status" value="1"/>
</dbReference>
<keyword evidence="1" id="KW-0325">Glycoprotein</keyword>
<gene>
    <name evidence="2" type="ORF">M9458_039010</name>
</gene>
<evidence type="ECO:0008006" key="4">
    <source>
        <dbReference type="Google" id="ProtNLM"/>
    </source>
</evidence>
<organism evidence="2 3">
    <name type="scientific">Cirrhinus mrigala</name>
    <name type="common">Mrigala</name>
    <dbReference type="NCBI Taxonomy" id="683832"/>
    <lineage>
        <taxon>Eukaryota</taxon>
        <taxon>Metazoa</taxon>
        <taxon>Chordata</taxon>
        <taxon>Craniata</taxon>
        <taxon>Vertebrata</taxon>
        <taxon>Euteleostomi</taxon>
        <taxon>Actinopterygii</taxon>
        <taxon>Neopterygii</taxon>
        <taxon>Teleostei</taxon>
        <taxon>Ostariophysi</taxon>
        <taxon>Cypriniformes</taxon>
        <taxon>Cyprinidae</taxon>
        <taxon>Labeoninae</taxon>
        <taxon>Labeonini</taxon>
        <taxon>Cirrhinus</taxon>
    </lineage>
</organism>
<dbReference type="Gene3D" id="3.30.500.10">
    <property type="entry name" value="MHC class I-like antigen recognition-like"/>
    <property type="match status" value="1"/>
</dbReference>
<dbReference type="InterPro" id="IPR011162">
    <property type="entry name" value="MHC_I/II-like_Ag-recog"/>
</dbReference>
<evidence type="ECO:0000256" key="1">
    <source>
        <dbReference type="ARBA" id="ARBA00023180"/>
    </source>
</evidence>
<protein>
    <recommendedName>
        <fullName evidence="4">MHC class I antigen</fullName>
    </recommendedName>
</protein>
<dbReference type="InterPro" id="IPR037055">
    <property type="entry name" value="MHC_I-like_Ag-recog_sf"/>
</dbReference>
<sequence length="81" mass="9699">KHFLHYVYTVLTKAGSFPEFSAVGESDDRRITHYSIEEQVWIRENLTVDDWNEAPELPETRDWFLDYLYDLSKCKRHAECS</sequence>
<evidence type="ECO:0000313" key="3">
    <source>
        <dbReference type="Proteomes" id="UP001529510"/>
    </source>
</evidence>
<dbReference type="Proteomes" id="UP001529510">
    <property type="component" value="Unassembled WGS sequence"/>
</dbReference>
<dbReference type="EMBL" id="JAMKFB020000019">
    <property type="protein sequence ID" value="KAL0167166.1"/>
    <property type="molecule type" value="Genomic_DNA"/>
</dbReference>
<reference evidence="2 3" key="1">
    <citation type="submission" date="2024-05" db="EMBL/GenBank/DDBJ databases">
        <title>Genome sequencing and assembly of Indian major carp, Cirrhinus mrigala (Hamilton, 1822).</title>
        <authorList>
            <person name="Mohindra V."/>
            <person name="Chowdhury L.M."/>
            <person name="Lal K."/>
            <person name="Jena J.K."/>
        </authorList>
    </citation>
    <scope>NUCLEOTIDE SEQUENCE [LARGE SCALE GENOMIC DNA]</scope>
    <source>
        <strain evidence="2">CM1030</strain>
        <tissue evidence="2">Blood</tissue>
    </source>
</reference>
<proteinExistence type="predicted"/>
<dbReference type="AlphaFoldDB" id="A0ABD0P1Q8"/>
<keyword evidence="3" id="KW-1185">Reference proteome</keyword>
<evidence type="ECO:0000313" key="2">
    <source>
        <dbReference type="EMBL" id="KAL0167166.1"/>
    </source>
</evidence>
<accession>A0ABD0P1Q8</accession>
<comment type="caution">
    <text evidence="2">The sequence shown here is derived from an EMBL/GenBank/DDBJ whole genome shotgun (WGS) entry which is preliminary data.</text>
</comment>
<feature type="non-terminal residue" evidence="2">
    <location>
        <position position="1"/>
    </location>
</feature>
<name>A0ABD0P1Q8_CIRMR</name>
<feature type="non-terminal residue" evidence="2">
    <location>
        <position position="81"/>
    </location>
</feature>